<dbReference type="Gene3D" id="1.20.58.100">
    <property type="entry name" value="Fumarate reductase/succinate dehydrogenase flavoprotein-like, C-terminal domain"/>
    <property type="match status" value="1"/>
</dbReference>
<reference evidence="12 13" key="1">
    <citation type="submission" date="2016-10" db="EMBL/GenBank/DDBJ databases">
        <authorList>
            <person name="de Groot N.N."/>
        </authorList>
    </citation>
    <scope>NUCLEOTIDE SEQUENCE [LARGE SCALE GENOMIC DNA]</scope>
    <source>
        <strain evidence="12 13">DSM 8537</strain>
    </source>
</reference>
<dbReference type="UniPathway" id="UPA00253">
    <property type="reaction ID" value="UER00326"/>
</dbReference>
<dbReference type="InterPro" id="IPR027477">
    <property type="entry name" value="Succ_DH/fumarate_Rdtase_cat_sf"/>
</dbReference>
<accession>A0A1I2XGH6</accession>
<dbReference type="Pfam" id="PF02910">
    <property type="entry name" value="Succ_DH_flav_C"/>
    <property type="match status" value="1"/>
</dbReference>
<dbReference type="GO" id="GO:0008734">
    <property type="term" value="F:L-aspartate oxidase activity"/>
    <property type="evidence" value="ECO:0007669"/>
    <property type="project" value="UniProtKB-EC"/>
</dbReference>
<protein>
    <recommendedName>
        <fullName evidence="4">L-aspartate oxidase</fullName>
        <ecNumber evidence="4">1.4.3.16</ecNumber>
    </recommendedName>
</protein>
<gene>
    <name evidence="12" type="ORF">SAMN04488021_101319</name>
</gene>
<keyword evidence="5" id="KW-0285">Flavoprotein</keyword>
<dbReference type="InterPro" id="IPR015939">
    <property type="entry name" value="Fum_Rdtase/Succ_DH_flav-like_C"/>
</dbReference>
<dbReference type="EC" id="1.4.3.16" evidence="4"/>
<dbReference type="Proteomes" id="UP000183635">
    <property type="component" value="Unassembled WGS sequence"/>
</dbReference>
<evidence type="ECO:0000256" key="4">
    <source>
        <dbReference type="ARBA" id="ARBA00012173"/>
    </source>
</evidence>
<evidence type="ECO:0000259" key="10">
    <source>
        <dbReference type="Pfam" id="PF00890"/>
    </source>
</evidence>
<dbReference type="FunFam" id="3.90.700.10:FF:000002">
    <property type="entry name" value="L-aspartate oxidase"/>
    <property type="match status" value="1"/>
</dbReference>
<comment type="cofactor">
    <cofactor evidence="1">
        <name>FAD</name>
        <dbReference type="ChEBI" id="CHEBI:57692"/>
    </cofactor>
</comment>
<name>A0A1I2XGH6_9RHOB</name>
<dbReference type="RefSeq" id="WP_074965955.1">
    <property type="nucleotide sequence ID" value="NZ_CBCRYP010000002.1"/>
</dbReference>
<keyword evidence="8" id="KW-0560">Oxidoreductase</keyword>
<dbReference type="InterPro" id="IPR037099">
    <property type="entry name" value="Fum_R/Succ_DH_flav-like_C_sf"/>
</dbReference>
<dbReference type="OrthoDB" id="9806724at2"/>
<dbReference type="STRING" id="34004.SAMN04488021_101319"/>
<comment type="similarity">
    <text evidence="3">Belongs to the FAD-dependent oxidoreductase 2 family. NadB subfamily.</text>
</comment>
<evidence type="ECO:0000256" key="2">
    <source>
        <dbReference type="ARBA" id="ARBA00004950"/>
    </source>
</evidence>
<evidence type="ECO:0000313" key="13">
    <source>
        <dbReference type="Proteomes" id="UP000183635"/>
    </source>
</evidence>
<dbReference type="Gene3D" id="3.50.50.60">
    <property type="entry name" value="FAD/NAD(P)-binding domain"/>
    <property type="match status" value="1"/>
</dbReference>
<comment type="pathway">
    <text evidence="2">Cofactor biosynthesis; NAD(+) biosynthesis; iminoaspartate from L-aspartate (oxidase route): step 1/1.</text>
</comment>
<evidence type="ECO:0000313" key="12">
    <source>
        <dbReference type="EMBL" id="SFH12610.1"/>
    </source>
</evidence>
<evidence type="ECO:0000256" key="5">
    <source>
        <dbReference type="ARBA" id="ARBA00022630"/>
    </source>
</evidence>
<comment type="catalytic activity">
    <reaction evidence="9">
        <text>L-aspartate + O2 = iminosuccinate + H2O2</text>
        <dbReference type="Rhea" id="RHEA:25876"/>
        <dbReference type="ChEBI" id="CHEBI:15379"/>
        <dbReference type="ChEBI" id="CHEBI:16240"/>
        <dbReference type="ChEBI" id="CHEBI:29991"/>
        <dbReference type="ChEBI" id="CHEBI:77875"/>
        <dbReference type="EC" id="1.4.3.16"/>
    </reaction>
    <physiologicalReaction direction="left-to-right" evidence="9">
        <dbReference type="Rhea" id="RHEA:25877"/>
    </physiologicalReaction>
</comment>
<feature type="domain" description="FAD-dependent oxidoreductase 2 FAD-binding" evidence="10">
    <location>
        <begin position="9"/>
        <end position="380"/>
    </location>
</feature>
<dbReference type="PANTHER" id="PTHR42716">
    <property type="entry name" value="L-ASPARTATE OXIDASE"/>
    <property type="match status" value="1"/>
</dbReference>
<keyword evidence="7" id="KW-0274">FAD</keyword>
<dbReference type="SUPFAM" id="SSF46977">
    <property type="entry name" value="Succinate dehydrogenase/fumarate reductase flavoprotein C-terminal domain"/>
    <property type="match status" value="1"/>
</dbReference>
<keyword evidence="13" id="KW-1185">Reference proteome</keyword>
<dbReference type="Gene3D" id="3.90.700.10">
    <property type="entry name" value="Succinate dehydrogenase/fumarate reductase flavoprotein, catalytic domain"/>
    <property type="match status" value="1"/>
</dbReference>
<dbReference type="PRINTS" id="PR00368">
    <property type="entry name" value="FADPNR"/>
</dbReference>
<feature type="domain" description="Fumarate reductase/succinate dehydrogenase flavoprotein-like C-terminal" evidence="11">
    <location>
        <begin position="425"/>
        <end position="495"/>
    </location>
</feature>
<evidence type="ECO:0000259" key="11">
    <source>
        <dbReference type="Pfam" id="PF02910"/>
    </source>
</evidence>
<dbReference type="NCBIfam" id="NF005701">
    <property type="entry name" value="PRK07512.1"/>
    <property type="match status" value="1"/>
</dbReference>
<dbReference type="SUPFAM" id="SSF51905">
    <property type="entry name" value="FAD/NAD(P)-binding domain"/>
    <property type="match status" value="1"/>
</dbReference>
<evidence type="ECO:0000256" key="6">
    <source>
        <dbReference type="ARBA" id="ARBA00022642"/>
    </source>
</evidence>
<sequence>MEDIPTARVVIVGAGLGALYAALKLAPRPVLMISPEVLGQGASSAWAQGGVAAAMDPADTAEAHARDTLLAGAGTVDPAVARLVTEEARAHILDLTRLGTPFDRRPDGGYVLSREAAHSFARVVRVRGDQAGAEIMRALVAQVRETASVQVLEGVLATGLRVESGRVAGVEVALSGPQGSAPVLIRAPAVLLAGGGSGGLYALTTNPPRIRGQVIGMAARAGAVIADAEFVQFHPTAIDCGEDPAPLATEALRGEGAQLVNRLGERFMPALHPDAELAPRDVVARAIYAQSQAGLRPALDTRQALGARILTEFPAVAGACARAGIDPARAQIPVAAAAHYHMGGVAVDSDGRASLPGLWVCGEASSTGLHGANRLASNGLLEALVYARRCALSIEAALGPAADAAPVLLPDLPPGPVPDPALVARLRRAMTEGAGVLRDAQGLTRCLREIAAIEAAQPDCPALLNMTATATLIAAAALMRRESRGAHCRTDFPQTAPQGRRSRLRLSEALALRDSLTTETT</sequence>
<dbReference type="EMBL" id="FOPU01000001">
    <property type="protein sequence ID" value="SFH12610.1"/>
    <property type="molecule type" value="Genomic_DNA"/>
</dbReference>
<dbReference type="InterPro" id="IPR005288">
    <property type="entry name" value="NadB"/>
</dbReference>
<evidence type="ECO:0000256" key="8">
    <source>
        <dbReference type="ARBA" id="ARBA00023002"/>
    </source>
</evidence>
<organism evidence="12 13">
    <name type="scientific">Paracoccus aminovorans</name>
    <dbReference type="NCBI Taxonomy" id="34004"/>
    <lineage>
        <taxon>Bacteria</taxon>
        <taxon>Pseudomonadati</taxon>
        <taxon>Pseudomonadota</taxon>
        <taxon>Alphaproteobacteria</taxon>
        <taxon>Rhodobacterales</taxon>
        <taxon>Paracoccaceae</taxon>
        <taxon>Paracoccus</taxon>
    </lineage>
</organism>
<dbReference type="InterPro" id="IPR036188">
    <property type="entry name" value="FAD/NAD-bd_sf"/>
</dbReference>
<dbReference type="AlphaFoldDB" id="A0A1I2XGH6"/>
<evidence type="ECO:0000256" key="9">
    <source>
        <dbReference type="ARBA" id="ARBA00048305"/>
    </source>
</evidence>
<dbReference type="SUPFAM" id="SSF56425">
    <property type="entry name" value="Succinate dehydrogenase/fumarate reductase flavoprotein, catalytic domain"/>
    <property type="match status" value="1"/>
</dbReference>
<evidence type="ECO:0000256" key="7">
    <source>
        <dbReference type="ARBA" id="ARBA00022827"/>
    </source>
</evidence>
<evidence type="ECO:0000256" key="3">
    <source>
        <dbReference type="ARBA" id="ARBA00008562"/>
    </source>
</evidence>
<evidence type="ECO:0000256" key="1">
    <source>
        <dbReference type="ARBA" id="ARBA00001974"/>
    </source>
</evidence>
<proteinExistence type="inferred from homology"/>
<dbReference type="Pfam" id="PF00890">
    <property type="entry name" value="FAD_binding_2"/>
    <property type="match status" value="1"/>
</dbReference>
<dbReference type="PANTHER" id="PTHR42716:SF2">
    <property type="entry name" value="L-ASPARTATE OXIDASE, CHLOROPLASTIC"/>
    <property type="match status" value="1"/>
</dbReference>
<keyword evidence="6" id="KW-0662">Pyridine nucleotide biosynthesis</keyword>
<dbReference type="InterPro" id="IPR003953">
    <property type="entry name" value="FAD-dep_OxRdtase_2_FAD-bd"/>
</dbReference>
<dbReference type="GO" id="GO:0034628">
    <property type="term" value="P:'de novo' NAD+ biosynthetic process from L-aspartate"/>
    <property type="evidence" value="ECO:0007669"/>
    <property type="project" value="TreeGrafter"/>
</dbReference>